<feature type="binding site" evidence="1">
    <location>
        <position position="320"/>
    </location>
    <ligand>
        <name>substrate</name>
    </ligand>
</feature>
<feature type="domain" description="PurM-like N-terminal" evidence="3">
    <location>
        <begin position="48"/>
        <end position="166"/>
    </location>
</feature>
<comment type="caution">
    <text evidence="1">Lacks conserved residue(s) required for the propagation of feature annotation.</text>
</comment>
<dbReference type="InterPro" id="IPR036921">
    <property type="entry name" value="PurM-like_N_sf"/>
</dbReference>
<dbReference type="InterPro" id="IPR016188">
    <property type="entry name" value="PurM-like_N"/>
</dbReference>
<keyword evidence="5" id="KW-1185">Reference proteome</keyword>
<evidence type="ECO:0000256" key="2">
    <source>
        <dbReference type="SAM" id="MobiDB-lite"/>
    </source>
</evidence>
<dbReference type="CDD" id="cd02194">
    <property type="entry name" value="ThiL"/>
    <property type="match status" value="1"/>
</dbReference>
<sequence>MSARSEATAEPWVTVGEVDEAAVVAAIDRRFRVLVRERPWPSHAVGPGDDAALVPAGQAGVLVSTDAMGEGTDFLHRWPAGVRTRGHDVGFKAAAQNLSDINAMGGRATALVSAVSVPADTTVRWLADVAGGMTAAVRALGAERCRLAGGDLGTAQRAQIVVTALGDPAAAGVLRRAARPAPHGQDGAAPDELLLVHAGTNVGWAAAGLALLLTPRADLQRRHARLPADARPGAREIARAVRGQLRPHPPLWAGPAAAGRLVCALDVSDGLGRDATRLAEANGMTAWLDRRWVAARAEELARLGRLCDADPRSWVVSGGEDYGLLGAAASLQEVPEGFSVIGRLRRGGDSGPDGHERVRAEGWDHFG</sequence>
<dbReference type="GO" id="GO:0005524">
    <property type="term" value="F:ATP binding"/>
    <property type="evidence" value="ECO:0007669"/>
    <property type="project" value="UniProtKB-UniRule"/>
</dbReference>
<feature type="binding site" evidence="1">
    <location>
        <position position="66"/>
    </location>
    <ligand>
        <name>Mg(2+)</name>
        <dbReference type="ChEBI" id="CHEBI:18420"/>
        <label>2</label>
    </ligand>
</feature>
<feature type="binding site" evidence="1">
    <location>
        <position position="151"/>
    </location>
    <ligand>
        <name>Mg(2+)</name>
        <dbReference type="ChEBI" id="CHEBI:18420"/>
        <label>1</label>
    </ligand>
</feature>
<dbReference type="SUPFAM" id="SSF55326">
    <property type="entry name" value="PurM N-terminal domain-like"/>
    <property type="match status" value="1"/>
</dbReference>
<comment type="caution">
    <text evidence="4">The sequence shown here is derived from an EMBL/GenBank/DDBJ whole genome shotgun (WGS) entry which is preliminary data.</text>
</comment>
<feature type="binding site" evidence="1">
    <location>
        <position position="363"/>
    </location>
    <ligand>
        <name>substrate</name>
    </ligand>
</feature>
<keyword evidence="1 4" id="KW-0808">Transferase</keyword>
<dbReference type="InterPro" id="IPR006283">
    <property type="entry name" value="ThiL-like"/>
</dbReference>
<dbReference type="EC" id="2.7.4.16" evidence="1"/>
<proteinExistence type="inferred from homology"/>
<comment type="function">
    <text evidence="1">Catalyzes the ATP-dependent phosphorylation of thiamine-monophosphate (TMP) to form thiamine-pyrophosphate (TPP), the active form of vitamin B1.</text>
</comment>
<dbReference type="RefSeq" id="WP_184241027.1">
    <property type="nucleotide sequence ID" value="NZ_JACHNA010000001.1"/>
</dbReference>
<feature type="region of interest" description="Disordered" evidence="2">
    <location>
        <begin position="345"/>
        <end position="367"/>
    </location>
</feature>
<feature type="binding site" evidence="1">
    <location>
        <position position="50"/>
    </location>
    <ligand>
        <name>Mg(2+)</name>
        <dbReference type="ChEBI" id="CHEBI:18420"/>
        <label>3</label>
    </ligand>
</feature>
<evidence type="ECO:0000313" key="4">
    <source>
        <dbReference type="EMBL" id="MBB4735001.1"/>
    </source>
</evidence>
<dbReference type="Gene3D" id="3.90.650.10">
    <property type="entry name" value="PurM-like C-terminal domain"/>
    <property type="match status" value="1"/>
</dbReference>
<dbReference type="GO" id="GO:0009229">
    <property type="term" value="P:thiamine diphosphate biosynthetic process"/>
    <property type="evidence" value="ECO:0007669"/>
    <property type="project" value="UniProtKB-UniRule"/>
</dbReference>
<dbReference type="UniPathway" id="UPA00060">
    <property type="reaction ID" value="UER00142"/>
</dbReference>
<feature type="binding site" evidence="1">
    <location>
        <position position="176"/>
    </location>
    <ligand>
        <name>ATP</name>
        <dbReference type="ChEBI" id="CHEBI:30616"/>
    </ligand>
</feature>
<dbReference type="GO" id="GO:0009228">
    <property type="term" value="P:thiamine biosynthetic process"/>
    <property type="evidence" value="ECO:0007669"/>
    <property type="project" value="UniProtKB-KW"/>
</dbReference>
<dbReference type="GO" id="GO:0000287">
    <property type="term" value="F:magnesium ion binding"/>
    <property type="evidence" value="ECO:0007669"/>
    <property type="project" value="UniProtKB-UniRule"/>
</dbReference>
<feature type="compositionally biased region" description="Basic and acidic residues" evidence="2">
    <location>
        <begin position="346"/>
        <end position="367"/>
    </location>
</feature>
<name>A0A7W7M2J5_9MICC</name>
<reference evidence="4 5" key="1">
    <citation type="submission" date="2020-08" db="EMBL/GenBank/DDBJ databases">
        <title>Sequencing the genomes of 1000 actinobacteria strains.</title>
        <authorList>
            <person name="Klenk H.-P."/>
        </authorList>
    </citation>
    <scope>NUCLEOTIDE SEQUENCE [LARGE SCALE GENOMIC DNA]</scope>
    <source>
        <strain evidence="4 5">DSM 23974</strain>
    </source>
</reference>
<comment type="catalytic activity">
    <reaction evidence="1">
        <text>thiamine phosphate + ATP = thiamine diphosphate + ADP</text>
        <dbReference type="Rhea" id="RHEA:15913"/>
        <dbReference type="ChEBI" id="CHEBI:30616"/>
        <dbReference type="ChEBI" id="CHEBI:37575"/>
        <dbReference type="ChEBI" id="CHEBI:58937"/>
        <dbReference type="ChEBI" id="CHEBI:456216"/>
        <dbReference type="EC" id="2.7.4.16"/>
    </reaction>
</comment>
<feature type="binding site" evidence="1">
    <location>
        <position position="64"/>
    </location>
    <ligand>
        <name>Mg(2+)</name>
        <dbReference type="ChEBI" id="CHEBI:18420"/>
        <label>4</label>
    </ligand>
</feature>
<keyword evidence="1 4" id="KW-0418">Kinase</keyword>
<dbReference type="Gene3D" id="3.30.1330.10">
    <property type="entry name" value="PurM-like, N-terminal domain"/>
    <property type="match status" value="1"/>
</dbReference>
<keyword evidence="1" id="KW-0547">Nucleotide-binding</keyword>
<evidence type="ECO:0000313" key="5">
    <source>
        <dbReference type="Proteomes" id="UP000540191"/>
    </source>
</evidence>
<protein>
    <recommendedName>
        <fullName evidence="1">Thiamine-monophosphate kinase</fullName>
        <shortName evidence="1">TMP kinase</shortName>
        <shortName evidence="1">Thiamine-phosphate kinase</shortName>
        <ecNumber evidence="1">2.7.4.16</ecNumber>
    </recommendedName>
</protein>
<dbReference type="InterPro" id="IPR036676">
    <property type="entry name" value="PurM-like_C_sf"/>
</dbReference>
<dbReference type="PANTHER" id="PTHR30270:SF0">
    <property type="entry name" value="THIAMINE-MONOPHOSPHATE KINASE"/>
    <property type="match status" value="1"/>
</dbReference>
<dbReference type="EMBL" id="JACHNA010000001">
    <property type="protein sequence ID" value="MBB4735001.1"/>
    <property type="molecule type" value="Genomic_DNA"/>
</dbReference>
<feature type="binding site" evidence="1">
    <location>
        <position position="100"/>
    </location>
    <ligand>
        <name>Mg(2+)</name>
        <dbReference type="ChEBI" id="CHEBI:18420"/>
        <label>3</label>
    </ligand>
</feature>
<comment type="pathway">
    <text evidence="1">Cofactor biosynthesis; thiamine diphosphate biosynthesis; thiamine diphosphate from thiamine phosphate: step 1/1.</text>
</comment>
<dbReference type="PANTHER" id="PTHR30270">
    <property type="entry name" value="THIAMINE-MONOPHOSPHATE KINASE"/>
    <property type="match status" value="1"/>
</dbReference>
<feature type="binding site" evidence="1">
    <location>
        <position position="100"/>
    </location>
    <ligand>
        <name>Mg(2+)</name>
        <dbReference type="ChEBI" id="CHEBI:18420"/>
        <label>4</label>
    </ligand>
</feature>
<organism evidence="4 5">
    <name type="scientific">Micrococcus cohnii</name>
    <dbReference type="NCBI Taxonomy" id="993416"/>
    <lineage>
        <taxon>Bacteria</taxon>
        <taxon>Bacillati</taxon>
        <taxon>Actinomycetota</taxon>
        <taxon>Actinomycetes</taxon>
        <taxon>Micrococcales</taxon>
        <taxon>Micrococcaceae</taxon>
        <taxon>Micrococcus</taxon>
    </lineage>
</organism>
<dbReference type="Proteomes" id="UP000540191">
    <property type="component" value="Unassembled WGS sequence"/>
</dbReference>
<dbReference type="AlphaFoldDB" id="A0A7W7M2J5"/>
<dbReference type="GO" id="GO:0009030">
    <property type="term" value="F:thiamine-phosphate kinase activity"/>
    <property type="evidence" value="ECO:0007669"/>
    <property type="project" value="UniProtKB-UniRule"/>
</dbReference>
<comment type="similarity">
    <text evidence="1">Belongs to the thiamine-monophosphate kinase family.</text>
</comment>
<dbReference type="HAMAP" id="MF_02128">
    <property type="entry name" value="TMP_kinase"/>
    <property type="match status" value="1"/>
</dbReference>
<feature type="binding site" evidence="1">
    <location>
        <position position="65"/>
    </location>
    <ligand>
        <name>Mg(2+)</name>
        <dbReference type="ChEBI" id="CHEBI:18420"/>
        <label>1</label>
    </ligand>
</feature>
<feature type="binding site" evidence="1">
    <location>
        <position position="73"/>
    </location>
    <ligand>
        <name>substrate</name>
    </ligand>
</feature>
<keyword evidence="1" id="KW-0460">Magnesium</keyword>
<keyword evidence="1" id="KW-0784">Thiamine biosynthesis</keyword>
<feature type="binding site" evidence="1">
    <location>
        <position position="100"/>
    </location>
    <ligand>
        <name>Mg(2+)</name>
        <dbReference type="ChEBI" id="CHEBI:18420"/>
        <label>2</label>
    </ligand>
</feature>
<accession>A0A7W7M2J5</accession>
<evidence type="ECO:0000256" key="1">
    <source>
        <dbReference type="HAMAP-Rule" id="MF_02128"/>
    </source>
</evidence>
<evidence type="ECO:0000259" key="3">
    <source>
        <dbReference type="Pfam" id="PF00586"/>
    </source>
</evidence>
<dbReference type="Pfam" id="PF00586">
    <property type="entry name" value="AIRS"/>
    <property type="match status" value="1"/>
</dbReference>
<keyword evidence="1" id="KW-0479">Metal-binding</keyword>
<comment type="miscellaneous">
    <text evidence="1">Reaction mechanism of ThiL seems to utilize a direct, inline transfer of the gamma-phosphate of ATP to TMP rather than a phosphorylated enzyme intermediate.</text>
</comment>
<feature type="binding site" evidence="1">
    <location>
        <position position="266"/>
    </location>
    <ligand>
        <name>Mg(2+)</name>
        <dbReference type="ChEBI" id="CHEBI:18420"/>
        <label>3</label>
    </ligand>
</feature>
<gene>
    <name evidence="1" type="primary">thiL</name>
    <name evidence="4" type="ORF">HDA30_000509</name>
</gene>
<feature type="binding site" evidence="1">
    <location>
        <position position="269"/>
    </location>
    <ligand>
        <name>Mg(2+)</name>
        <dbReference type="ChEBI" id="CHEBI:18420"/>
        <label>5</label>
    </ligand>
</feature>
<feature type="binding site" evidence="1">
    <location>
        <position position="50"/>
    </location>
    <ligand>
        <name>Mg(2+)</name>
        <dbReference type="ChEBI" id="CHEBI:18420"/>
        <label>4</label>
    </ligand>
</feature>
<keyword evidence="1" id="KW-0067">ATP-binding</keyword>
<dbReference type="SUPFAM" id="SSF56042">
    <property type="entry name" value="PurM C-terminal domain-like"/>
    <property type="match status" value="1"/>
</dbReference>
<feature type="binding site" evidence="1">
    <location>
        <position position="268"/>
    </location>
    <ligand>
        <name>ATP</name>
        <dbReference type="ChEBI" id="CHEBI:30616"/>
    </ligand>
</feature>
<feature type="binding site" evidence="1">
    <location>
        <position position="66"/>
    </location>
    <ligand>
        <name>Mg(2+)</name>
        <dbReference type="ChEBI" id="CHEBI:18420"/>
        <label>1</label>
    </ligand>
</feature>
<feature type="binding site" evidence="1">
    <location>
        <begin position="150"/>
        <end position="151"/>
    </location>
    <ligand>
        <name>ATP</name>
        <dbReference type="ChEBI" id="CHEBI:30616"/>
    </ligand>
</feature>